<dbReference type="Proteomes" id="UP001596292">
    <property type="component" value="Unassembled WGS sequence"/>
</dbReference>
<evidence type="ECO:0000313" key="2">
    <source>
        <dbReference type="EMBL" id="MFC6791546.1"/>
    </source>
</evidence>
<comment type="caution">
    <text evidence="2">The sequence shown here is derived from an EMBL/GenBank/DDBJ whole genome shotgun (WGS) entry which is preliminary data.</text>
</comment>
<proteinExistence type="predicted"/>
<sequence>MSFQNSQALTDRLAAATKARTQTLARFRARPAADDPAVLARQSARRALVEAREVRNAERELQRLAAIARAEAEAEAARLAEAERVEAERIAAEERAIARQAELKAQRDARYLARKAKALRRG</sequence>
<name>A0ABW2BQD3_9HYPH</name>
<dbReference type="RefSeq" id="WP_378972540.1">
    <property type="nucleotide sequence ID" value="NZ_JBHSWN010000001.1"/>
</dbReference>
<keyword evidence="3" id="KW-1185">Reference proteome</keyword>
<evidence type="ECO:0000256" key="1">
    <source>
        <dbReference type="SAM" id="Coils"/>
    </source>
</evidence>
<keyword evidence="1" id="KW-0175">Coiled coil</keyword>
<dbReference type="InterPro" id="IPR045510">
    <property type="entry name" value="DUF6481"/>
</dbReference>
<gene>
    <name evidence="2" type="ORF">ACFQE0_19175</name>
</gene>
<evidence type="ECO:0000313" key="3">
    <source>
        <dbReference type="Proteomes" id="UP001596292"/>
    </source>
</evidence>
<protein>
    <submittedName>
        <fullName evidence="2">DUF6481 family protein</fullName>
    </submittedName>
</protein>
<accession>A0ABW2BQD3</accession>
<feature type="coiled-coil region" evidence="1">
    <location>
        <begin position="51"/>
        <end position="85"/>
    </location>
</feature>
<dbReference type="EMBL" id="JBHSWN010000001">
    <property type="protein sequence ID" value="MFC6791546.1"/>
    <property type="molecule type" value="Genomic_DNA"/>
</dbReference>
<organism evidence="2 3">
    <name type="scientific">Methylobacterium komagatae</name>
    <dbReference type="NCBI Taxonomy" id="374425"/>
    <lineage>
        <taxon>Bacteria</taxon>
        <taxon>Pseudomonadati</taxon>
        <taxon>Pseudomonadota</taxon>
        <taxon>Alphaproteobacteria</taxon>
        <taxon>Hyphomicrobiales</taxon>
        <taxon>Methylobacteriaceae</taxon>
        <taxon>Methylobacterium</taxon>
    </lineage>
</organism>
<reference evidence="3" key="1">
    <citation type="journal article" date="2019" name="Int. J. Syst. Evol. Microbiol.">
        <title>The Global Catalogue of Microorganisms (GCM) 10K type strain sequencing project: providing services to taxonomists for standard genome sequencing and annotation.</title>
        <authorList>
            <consortium name="The Broad Institute Genomics Platform"/>
            <consortium name="The Broad Institute Genome Sequencing Center for Infectious Disease"/>
            <person name="Wu L."/>
            <person name="Ma J."/>
        </authorList>
    </citation>
    <scope>NUCLEOTIDE SEQUENCE [LARGE SCALE GENOMIC DNA]</scope>
    <source>
        <strain evidence="3">CCUG 48316</strain>
    </source>
</reference>
<dbReference type="Pfam" id="PF20089">
    <property type="entry name" value="DUF6481"/>
    <property type="match status" value="1"/>
</dbReference>